<evidence type="ECO:0000313" key="4">
    <source>
        <dbReference type="Proteomes" id="UP000008871"/>
    </source>
</evidence>
<protein>
    <recommendedName>
        <fullName evidence="5">DUF349 domain-containing protein</fullName>
    </recommendedName>
</protein>
<accession>Q0VPQ2</accession>
<dbReference type="STRING" id="393595.ABO_1398"/>
<reference evidence="3 4" key="1">
    <citation type="journal article" date="2006" name="Nat. Biotechnol.">
        <title>Genome sequence of the ubiquitous hydrocarbon-degrading marine bacterium Alcanivorax borkumensis.</title>
        <authorList>
            <person name="Schneiker S."/>
            <person name="Martins dos Santos V.A.P."/>
            <person name="Bartels D."/>
            <person name="Bekel T."/>
            <person name="Brecht M."/>
            <person name="Buhrmester J."/>
            <person name="Chernikova T.N."/>
            <person name="Denaro R."/>
            <person name="Ferrer M."/>
            <person name="Gertler C."/>
            <person name="Goesmann A."/>
            <person name="Golyshina O.V."/>
            <person name="Kaminski F."/>
            <person name="Khachane A.N."/>
            <person name="Lang S."/>
            <person name="Linke B."/>
            <person name="McHardy A.C."/>
            <person name="Meyer F."/>
            <person name="Nechitaylo T."/>
            <person name="Puehler A."/>
            <person name="Regenhardt D."/>
            <person name="Rupp O."/>
            <person name="Sabirova J.S."/>
            <person name="Selbitschka W."/>
            <person name="Yakimov M.M."/>
            <person name="Timmis K.N."/>
            <person name="Vorhoelter F.-J."/>
            <person name="Weidner S."/>
            <person name="Kaiser O."/>
            <person name="Golyshin P.N."/>
        </authorList>
    </citation>
    <scope>NUCLEOTIDE SEQUENCE [LARGE SCALE GENOMIC DNA]</scope>
    <source>
        <strain evidence="4">ATCC 700651 / DSM 11573 / NCIMB 13689 / SK2</strain>
    </source>
</reference>
<dbReference type="Proteomes" id="UP000008871">
    <property type="component" value="Chromosome"/>
</dbReference>
<dbReference type="eggNOG" id="COG1196">
    <property type="taxonomic scope" value="Bacteria"/>
</dbReference>
<keyword evidence="1" id="KW-0175">Coiled coil</keyword>
<gene>
    <name evidence="3" type="ordered locus">ABO_1398</name>
</gene>
<proteinExistence type="predicted"/>
<evidence type="ECO:0000313" key="3">
    <source>
        <dbReference type="EMBL" id="CAL16846.1"/>
    </source>
</evidence>
<name>Q0VPQ2_ALCBS</name>
<keyword evidence="4" id="KW-1185">Reference proteome</keyword>
<dbReference type="EMBL" id="AM286690">
    <property type="protein sequence ID" value="CAL16846.1"/>
    <property type="molecule type" value="Genomic_DNA"/>
</dbReference>
<feature type="coiled-coil region" evidence="1">
    <location>
        <begin position="632"/>
        <end position="663"/>
    </location>
</feature>
<dbReference type="InterPro" id="IPR007139">
    <property type="entry name" value="DUF349"/>
</dbReference>
<dbReference type="Pfam" id="PF03993">
    <property type="entry name" value="DUF349"/>
    <property type="match status" value="1"/>
</dbReference>
<dbReference type="AlphaFoldDB" id="Q0VPQ2"/>
<feature type="region of interest" description="Disordered" evidence="2">
    <location>
        <begin position="412"/>
        <end position="431"/>
    </location>
</feature>
<dbReference type="HOGENOM" id="CLU_013017_0_0_6"/>
<organism evidence="3 4">
    <name type="scientific">Alcanivorax borkumensis (strain ATCC 700651 / DSM 11573 / NCIMB 13689 / SK2)</name>
    <dbReference type="NCBI Taxonomy" id="393595"/>
    <lineage>
        <taxon>Bacteria</taxon>
        <taxon>Pseudomonadati</taxon>
        <taxon>Pseudomonadota</taxon>
        <taxon>Gammaproteobacteria</taxon>
        <taxon>Oceanospirillales</taxon>
        <taxon>Alcanivoracaceae</taxon>
        <taxon>Alcanivorax</taxon>
    </lineage>
</organism>
<evidence type="ECO:0000256" key="1">
    <source>
        <dbReference type="SAM" id="Coils"/>
    </source>
</evidence>
<dbReference type="KEGG" id="abo:ABO_1398"/>
<evidence type="ECO:0000256" key="2">
    <source>
        <dbReference type="SAM" id="MobiDB-lite"/>
    </source>
</evidence>
<sequence length="892" mass="101876">MDWRTLGRKRRIIGKQNAARLRNLASGIWRILRLYMFGRFLKPRWQHAKPEIRLKAIEQLDHSNDADLLHQLARGDASALVRAAATAKLTDFAALDEVHQRDETPSVREAASMRIMSLLAGTTDDSPNSDTRLRLIRLTDNQDVLAHVAAHSPDMHSRMAALERLSDEAVLYQLALDAPTQALRVACVQNISSLSLLKRLAKHGRDKRVTRLARDQARELQQQQQQTERETVKVYHLADRLEQHARRRVDALYGPQLEQLEQQWRQLSPQASADIASRIQQALHQCRNQLTESQEQTRQQALAETAKAEREAAAHTLFQLLSQATPETWDHHLGEMRSALATQRRRWNSADEHAQALDQDRMAFNDLVTAFEQLLTLATDINAADSQETLTELATRWPKEYQPPSALLALRTRKKDDTAETAEPERAKPAQPHRGLLVALKRELRQGNLRHANRLWHRAQTIIDTHNDDALSAELSKLAARRAELQDWHRFAAEPKKVALCEQMEALDGTTMDAPELATATQALHDEWRSLMSSDQDEDQSLWARFKEASDKAYQPCRAHFAELDAIKASNLEKRQTLCQQLDNFITVQNWEKADWHGVWQIRQQAPKDWKALHPIRFTDARDIQKRFSALLAQLDEQLNGYIEKAENERKQLLDQARALMELDDPQQATREAQAIQKRWRQSAWLPPAQHRALQKQFRKTMDALFDARNRDMAAHRKRQEQAGQTLATHISALEDCLAQPFTDDSADNLSRASAAVDEHLGGELPQPLVRKAQQLKRRASERLQQLSRWQQWQQLRNAVAGLPETAGNEESDDALTLAVAFEALAGVPSPELERQRRLQWQLEQLPGAMKRQQFDAREEMQRLLADHALPVSTAIKARLHHAIAVLEPGNA</sequence>
<feature type="coiled-coil region" evidence="1">
    <location>
        <begin position="276"/>
        <end position="311"/>
    </location>
</feature>
<evidence type="ECO:0008006" key="5">
    <source>
        <dbReference type="Google" id="ProtNLM"/>
    </source>
</evidence>
<feature type="compositionally biased region" description="Basic and acidic residues" evidence="2">
    <location>
        <begin position="414"/>
        <end position="428"/>
    </location>
</feature>